<dbReference type="OMA" id="KCINLMK"/>
<evidence type="ECO:0000259" key="6">
    <source>
        <dbReference type="PROSITE" id="PS50069"/>
    </source>
</evidence>
<dbReference type="FunFam" id="1.10.10.10:FF:000050">
    <property type="entry name" value="Cullin 4B"/>
    <property type="match status" value="1"/>
</dbReference>
<dbReference type="InterPro" id="IPR036390">
    <property type="entry name" value="WH_DNA-bd_sf"/>
</dbReference>
<dbReference type="InterPro" id="IPR016157">
    <property type="entry name" value="Cullin_CS"/>
</dbReference>
<dbReference type="GO" id="GO:0031461">
    <property type="term" value="C:cullin-RING ubiquitin ligase complex"/>
    <property type="evidence" value="ECO:0007669"/>
    <property type="project" value="InterPro"/>
</dbReference>
<dbReference type="SUPFAM" id="SSF46785">
    <property type="entry name" value="Winged helix' DNA-binding domain"/>
    <property type="match status" value="1"/>
</dbReference>
<dbReference type="InterPro" id="IPR001373">
    <property type="entry name" value="Cullin_N"/>
</dbReference>
<evidence type="ECO:0000256" key="5">
    <source>
        <dbReference type="RuleBase" id="RU003829"/>
    </source>
</evidence>
<evidence type="ECO:0000256" key="1">
    <source>
        <dbReference type="ARBA" id="ARBA00006019"/>
    </source>
</evidence>
<keyword evidence="2" id="KW-1017">Isopeptide bond</keyword>
<name>W6V2C7_ECHGR</name>
<dbReference type="STRING" id="6210.W6V2C7"/>
<dbReference type="InterPro" id="IPR036388">
    <property type="entry name" value="WH-like_DNA-bd_sf"/>
</dbReference>
<dbReference type="GeneID" id="36336116"/>
<dbReference type="InterPro" id="IPR019559">
    <property type="entry name" value="Cullin_neddylation_domain"/>
</dbReference>
<dbReference type="AlphaFoldDB" id="W6V2C7"/>
<dbReference type="InterPro" id="IPR016158">
    <property type="entry name" value="Cullin_homology"/>
</dbReference>
<dbReference type="Gene3D" id="1.10.10.10">
    <property type="entry name" value="Winged helix-like DNA-binding domain superfamily/Winged helix DNA-binding domain"/>
    <property type="match status" value="1"/>
</dbReference>
<gene>
    <name evidence="7" type="ORF">EGR_00401</name>
</gene>
<evidence type="ECO:0000256" key="2">
    <source>
        <dbReference type="ARBA" id="ARBA00022499"/>
    </source>
</evidence>
<evidence type="ECO:0000256" key="3">
    <source>
        <dbReference type="ARBA" id="ARBA00022843"/>
    </source>
</evidence>
<keyword evidence="8" id="KW-1185">Reference proteome</keyword>
<dbReference type="InterPro" id="IPR045093">
    <property type="entry name" value="Cullin"/>
</dbReference>
<dbReference type="CTD" id="36336116"/>
<dbReference type="PANTHER" id="PTHR11932">
    <property type="entry name" value="CULLIN"/>
    <property type="match status" value="1"/>
</dbReference>
<dbReference type="GO" id="GO:0031625">
    <property type="term" value="F:ubiquitin protein ligase binding"/>
    <property type="evidence" value="ECO:0007669"/>
    <property type="project" value="InterPro"/>
</dbReference>
<keyword evidence="3" id="KW-0832">Ubl conjugation</keyword>
<dbReference type="OrthoDB" id="27073at2759"/>
<dbReference type="SUPFAM" id="SSF75632">
    <property type="entry name" value="Cullin homology domain"/>
    <property type="match status" value="1"/>
</dbReference>
<dbReference type="FunFam" id="1.20.1310.10:FF:000001">
    <property type="entry name" value="Cullin 3"/>
    <property type="match status" value="1"/>
</dbReference>
<dbReference type="PROSITE" id="PS01256">
    <property type="entry name" value="CULLIN_1"/>
    <property type="match status" value="1"/>
</dbReference>
<dbReference type="SUPFAM" id="SSF74788">
    <property type="entry name" value="Cullin repeat-like"/>
    <property type="match status" value="1"/>
</dbReference>
<feature type="domain" description="Cullin family profile" evidence="6">
    <location>
        <begin position="469"/>
        <end position="696"/>
    </location>
</feature>
<dbReference type="InterPro" id="IPR059120">
    <property type="entry name" value="Cullin-like_AB"/>
</dbReference>
<proteinExistence type="inferred from homology"/>
<dbReference type="Pfam" id="PF10557">
    <property type="entry name" value="Cullin_Nedd8"/>
    <property type="match status" value="1"/>
</dbReference>
<dbReference type="EMBL" id="APAU02000001">
    <property type="protein sequence ID" value="EUB65132.1"/>
    <property type="molecule type" value="Genomic_DNA"/>
</dbReference>
<dbReference type="RefSeq" id="XP_024356328.1">
    <property type="nucleotide sequence ID" value="XM_024489650.1"/>
</dbReference>
<comment type="caution">
    <text evidence="7">The sequence shown here is derived from an EMBL/GenBank/DDBJ whole genome shotgun (WGS) entry which is preliminary data.</text>
</comment>
<dbReference type="FunFam" id="1.20.1310.10:FF:000002">
    <property type="entry name" value="cullin-3 isoform X1"/>
    <property type="match status" value="1"/>
</dbReference>
<dbReference type="GO" id="GO:0006511">
    <property type="term" value="P:ubiquitin-dependent protein catabolic process"/>
    <property type="evidence" value="ECO:0007669"/>
    <property type="project" value="InterPro"/>
</dbReference>
<dbReference type="InterPro" id="IPR016159">
    <property type="entry name" value="Cullin_repeat-like_dom_sf"/>
</dbReference>
<dbReference type="SMART" id="SM00182">
    <property type="entry name" value="CULLIN"/>
    <property type="match status" value="1"/>
</dbReference>
<evidence type="ECO:0000256" key="4">
    <source>
        <dbReference type="PROSITE-ProRule" id="PRU00330"/>
    </source>
</evidence>
<dbReference type="Gene3D" id="3.30.230.130">
    <property type="entry name" value="Cullin, Chain C, Domain 2"/>
    <property type="match status" value="1"/>
</dbReference>
<reference evidence="7 8" key="1">
    <citation type="journal article" date="2013" name="Nat. Genet.">
        <title>The genome of the hydatid tapeworm Echinococcus granulosus.</title>
        <authorList>
            <person name="Zheng H."/>
            <person name="Zhang W."/>
            <person name="Zhang L."/>
            <person name="Zhang Z."/>
            <person name="Li J."/>
            <person name="Lu G."/>
            <person name="Zhu Y."/>
            <person name="Wang Y."/>
            <person name="Huang Y."/>
            <person name="Liu J."/>
            <person name="Kang H."/>
            <person name="Chen J."/>
            <person name="Wang L."/>
            <person name="Chen A."/>
            <person name="Yu S."/>
            <person name="Gao Z."/>
            <person name="Jin L."/>
            <person name="Gu W."/>
            <person name="Wang Z."/>
            <person name="Zhao L."/>
            <person name="Shi B."/>
            <person name="Wen H."/>
            <person name="Lin R."/>
            <person name="Jones M.K."/>
            <person name="Brejova B."/>
            <person name="Vinar T."/>
            <person name="Zhao G."/>
            <person name="McManus D.P."/>
            <person name="Chen Z."/>
            <person name="Zhou Y."/>
            <person name="Wang S."/>
        </authorList>
    </citation>
    <scope>NUCLEOTIDE SEQUENCE [LARGE SCALE GENOMIC DNA]</scope>
</reference>
<dbReference type="Pfam" id="PF00888">
    <property type="entry name" value="Cullin"/>
    <property type="match status" value="1"/>
</dbReference>
<dbReference type="InterPro" id="IPR036317">
    <property type="entry name" value="Cullin_homology_sf"/>
</dbReference>
<evidence type="ECO:0000313" key="8">
    <source>
        <dbReference type="Proteomes" id="UP000019149"/>
    </source>
</evidence>
<dbReference type="PROSITE" id="PS50069">
    <property type="entry name" value="CULLIN_2"/>
    <property type="match status" value="1"/>
</dbReference>
<sequence length="824" mass="95525">MYAKGKEAVTLVLSASTRERNYWHALEARPALWRSGKLCRHGHFLVRNNTNKRSNQGFACSEYTSPSGVDAELSEAKIGSEYILHWAAWLAVLIDFDFTNMPIYHSMSDRTQPAKHFSFNVFDSYVGNERTTTELAFERDHAKLREAVFAVIHNNRIDDTMEQLYRRVENVNDDSMIVKLYETLKSVFTLYADELTWILKMLLSVGTPIAKKCIFLCMDQQLPLINSNFLQLWDLAVVLFRNTIIMHGSVQPRILKSLLDLIRQERCGASIEKGLLRSVVRMYSDLNLYHSHFEEPFIRQSRLFYDEEGKTLSQKMTISDYLIHVNRRIDEEEERIKMFLAGLTRAPLMSVLNSELISKRLSFLLSSLSSLILEHKFKELHLLYYLLSRVDNGVSNLRTEFKSIVMRVGCDIVDNPENSVEKDREMIQRLLEWKDTLTDSIREGFSDDSSFSRTVQDAFEDFINRRQNKPAECLAKYLDNQLRSSNRAQSEYEFDRLVDKILVIFRCIDGKDVFRAFYSSQLARRLLLGRSASVDAEKAVLSRLKQECGINYTRKMELMFQDIQLSLELSRGFRAHQTEVYAIDFTVNVLAPASWPEMPTLAANYPSEMLAIREDFEKFYVARHRGRRLTYIPSFGTCVVRAQFPSCTKELQVSEIQALVLLQFNGPADEPVSYTSIAEATGIEKSHLDRALLSFAASKTQRVLISLPLTSELTEKNQFYFNKKFTHHLTRIRFNQLQLKESAKEQKATENRIFADRVNHIDCCIVRIMKSRKTLDHNSLISETFQLLKFPLTQTDVKKRIEFLIGKDYLRRDPANSAIYHYVA</sequence>
<protein>
    <submittedName>
        <fullName evidence="7">Cullin-4A</fullName>
    </submittedName>
</protein>
<dbReference type="KEGG" id="egl:EGR_00401"/>
<comment type="similarity">
    <text evidence="1 4 5">Belongs to the cullin family.</text>
</comment>
<dbReference type="SMART" id="SM00884">
    <property type="entry name" value="Cullin_Nedd8"/>
    <property type="match status" value="1"/>
</dbReference>
<dbReference type="Pfam" id="PF26557">
    <property type="entry name" value="Cullin_AB"/>
    <property type="match status" value="1"/>
</dbReference>
<dbReference type="Proteomes" id="UP000019149">
    <property type="component" value="Unassembled WGS sequence"/>
</dbReference>
<evidence type="ECO:0000313" key="7">
    <source>
        <dbReference type="EMBL" id="EUB65132.1"/>
    </source>
</evidence>
<organism evidence="7 8">
    <name type="scientific">Echinococcus granulosus</name>
    <name type="common">Hydatid tapeworm</name>
    <dbReference type="NCBI Taxonomy" id="6210"/>
    <lineage>
        <taxon>Eukaryota</taxon>
        <taxon>Metazoa</taxon>
        <taxon>Spiralia</taxon>
        <taxon>Lophotrochozoa</taxon>
        <taxon>Platyhelminthes</taxon>
        <taxon>Cestoda</taxon>
        <taxon>Eucestoda</taxon>
        <taxon>Cyclophyllidea</taxon>
        <taxon>Taeniidae</taxon>
        <taxon>Echinococcus</taxon>
        <taxon>Echinococcus granulosus group</taxon>
    </lineage>
</organism>
<dbReference type="Gene3D" id="1.20.1310.10">
    <property type="entry name" value="Cullin Repeats"/>
    <property type="match status" value="4"/>
</dbReference>
<accession>W6V2C7</accession>